<dbReference type="OrthoDB" id="6133115at2759"/>
<protein>
    <recommendedName>
        <fullName evidence="2">Oxidoreductase acuF-like C2H2 type zinc-finger domain-containing protein</fullName>
    </recommendedName>
</protein>
<sequence length="750" mass="82650">MPSICWIAAYIAISIGGLPGALTESVRMLHTPDFIPGHNKTSAVSLAALCTDALQSLADLTILATDHGVAQNPAADPSIEHQHERLVLWASNLGATHLGHDCLDYRLRHAELLRNTIKAFLNDLNGSLLECKEFMLHGELSQMNDVDMSGQDSYSDDAVDAAHQAMLEDDYGSESGGLDGQNFISLILESIVETIDALYRIAARVTSPETRTPTEKVLRVALRSGNSDVDMTRRYALLDEQHLREVFQNYRSVVHRSVSKEQGIPPQVLDPAQGEPLGFLALRLAQANTIRRKQFAYWSQHPQKLDVAPEAMARVTQIQQPRPQQASQDVTTLARSSYVADSVDPSPPTTATTLNPAQVDLEYATSVSRISDYVGSTRGVSVTRGEVLEFPNPPAKLKGQRHFKCPYCLTLCSGAYLEQEAWRSHLLRDLCPYVCTYPDCSEAICLFATTQEWIAHEDSCHRRIWRCLEHPKATFLTVTAYKHHIREAHASNRTELESTELLRAAESVSEVADRPCPNCLDHIPDAAALQDHLASHLRQIALFSLPRSTDADGGTESGTSWSGTAKGHHSDCSHDPSEITSGDSSSFLVQSSADIRTLKDERKEKTDGLSQHALRHLGTITPDRGPNAKVEQSLTHLDVPNLKNQSTTRGLSSAQNLAAVNQNMQLECRKFKRPFPALEGLDDSLLAGVKWSANAGWFTDEKPRGFNDTSTSTPSPREITTLSLGTPPEKKAKYTRSPKINQLLLPGSRW</sequence>
<proteinExistence type="predicted"/>
<evidence type="ECO:0000313" key="4">
    <source>
        <dbReference type="Proteomes" id="UP000077002"/>
    </source>
</evidence>
<dbReference type="PANTHER" id="PTHR35391">
    <property type="entry name" value="C2H2-TYPE DOMAIN-CONTAINING PROTEIN-RELATED"/>
    <property type="match status" value="1"/>
</dbReference>
<dbReference type="PANTHER" id="PTHR35391:SF7">
    <property type="entry name" value="C2H2-TYPE DOMAIN-CONTAINING PROTEIN"/>
    <property type="match status" value="1"/>
</dbReference>
<dbReference type="Pfam" id="PF26082">
    <property type="entry name" value="zf-C2H2_AcuF"/>
    <property type="match status" value="1"/>
</dbReference>
<gene>
    <name evidence="3" type="ORF">AYO21_10263</name>
</gene>
<organism evidence="3 4">
    <name type="scientific">Fonsecaea monophora</name>
    <dbReference type="NCBI Taxonomy" id="254056"/>
    <lineage>
        <taxon>Eukaryota</taxon>
        <taxon>Fungi</taxon>
        <taxon>Dikarya</taxon>
        <taxon>Ascomycota</taxon>
        <taxon>Pezizomycotina</taxon>
        <taxon>Eurotiomycetes</taxon>
        <taxon>Chaetothyriomycetidae</taxon>
        <taxon>Chaetothyriales</taxon>
        <taxon>Herpotrichiellaceae</taxon>
        <taxon>Fonsecaea</taxon>
    </lineage>
</organism>
<feature type="region of interest" description="Disordered" evidence="1">
    <location>
        <begin position="702"/>
        <end position="734"/>
    </location>
</feature>
<dbReference type="RefSeq" id="XP_022507476.1">
    <property type="nucleotide sequence ID" value="XM_022660185.1"/>
</dbReference>
<evidence type="ECO:0000256" key="1">
    <source>
        <dbReference type="SAM" id="MobiDB-lite"/>
    </source>
</evidence>
<feature type="compositionally biased region" description="Polar residues" evidence="1">
    <location>
        <begin position="707"/>
        <end position="724"/>
    </location>
</feature>
<feature type="compositionally biased region" description="Basic and acidic residues" evidence="1">
    <location>
        <begin position="568"/>
        <end position="577"/>
    </location>
</feature>
<evidence type="ECO:0000313" key="3">
    <source>
        <dbReference type="EMBL" id="OAG35524.1"/>
    </source>
</evidence>
<dbReference type="AlphaFoldDB" id="A0A177EU24"/>
<evidence type="ECO:0000259" key="2">
    <source>
        <dbReference type="Pfam" id="PF26082"/>
    </source>
</evidence>
<dbReference type="InterPro" id="IPR058925">
    <property type="entry name" value="zf-C2H2_AcuF"/>
</dbReference>
<dbReference type="GeneID" id="34605386"/>
<feature type="region of interest" description="Disordered" evidence="1">
    <location>
        <begin position="548"/>
        <end position="586"/>
    </location>
</feature>
<reference evidence="3 4" key="1">
    <citation type="submission" date="2016-03" db="EMBL/GenBank/DDBJ databases">
        <title>Draft genome sequence of the Fonsecaea monophora CBS 269.37.</title>
        <authorList>
            <person name="Bombassaro A."/>
            <person name="Vinicius W.A."/>
            <person name="De Hoog S."/>
            <person name="Sun J."/>
            <person name="Souza E.M."/>
            <person name="Raittz R.T."/>
            <person name="Costa F."/>
            <person name="Leao A.C."/>
            <person name="Tadra-Sfeir M.Z."/>
            <person name="Baura V."/>
            <person name="Balsanelli E."/>
            <person name="Pedrosa F.O."/>
            <person name="Moreno L.F."/>
            <person name="Steffens M.B."/>
            <person name="Xi L."/>
            <person name="Bocca A.L."/>
            <person name="Felipe M.S."/>
            <person name="Teixeira M."/>
            <person name="Telles Filho F.Q."/>
            <person name="Azevedo C.M."/>
            <person name="Gomes R."/>
            <person name="Vicente V.A."/>
        </authorList>
    </citation>
    <scope>NUCLEOTIDE SEQUENCE [LARGE SCALE GENOMIC DNA]</scope>
    <source>
        <strain evidence="3 4">CBS 269.37</strain>
    </source>
</reference>
<accession>A0A177EU24</accession>
<name>A0A177EU24_9EURO</name>
<dbReference type="Proteomes" id="UP000077002">
    <property type="component" value="Unassembled WGS sequence"/>
</dbReference>
<dbReference type="EMBL" id="LVKK01000115">
    <property type="protein sequence ID" value="OAG35524.1"/>
    <property type="molecule type" value="Genomic_DNA"/>
</dbReference>
<comment type="caution">
    <text evidence="3">The sequence shown here is derived from an EMBL/GenBank/DDBJ whole genome shotgun (WGS) entry which is preliminary data.</text>
</comment>
<keyword evidence="4" id="KW-1185">Reference proteome</keyword>
<feature type="domain" description="Oxidoreductase acuF-like C2H2 type zinc-finger" evidence="2">
    <location>
        <begin position="401"/>
        <end position="430"/>
    </location>
</feature>